<keyword evidence="4" id="KW-1185">Reference proteome</keyword>
<dbReference type="GO" id="GO:0004151">
    <property type="term" value="F:dihydroorotase activity"/>
    <property type="evidence" value="ECO:0007669"/>
    <property type="project" value="UniProtKB-EC"/>
</dbReference>
<accession>A0A6M8B666</accession>
<dbReference type="SUPFAM" id="SSF51556">
    <property type="entry name" value="Metallo-dependent hydrolases"/>
    <property type="match status" value="1"/>
</dbReference>
<dbReference type="EC" id="3.5.2.3" evidence="3"/>
<dbReference type="CDD" id="cd01317">
    <property type="entry name" value="DHOase_IIa"/>
    <property type="match status" value="1"/>
</dbReference>
<dbReference type="Gene3D" id="3.20.20.140">
    <property type="entry name" value="Metal-dependent hydrolases"/>
    <property type="match status" value="1"/>
</dbReference>
<proteinExistence type="predicted"/>
<dbReference type="Proteomes" id="UP000505210">
    <property type="component" value="Chromosome"/>
</dbReference>
<evidence type="ECO:0000259" key="2">
    <source>
        <dbReference type="Pfam" id="PF12890"/>
    </source>
</evidence>
<dbReference type="GO" id="GO:0006221">
    <property type="term" value="P:pyrimidine nucleotide biosynthetic process"/>
    <property type="evidence" value="ECO:0007669"/>
    <property type="project" value="UniProtKB-KW"/>
</dbReference>
<dbReference type="InterPro" id="IPR004722">
    <property type="entry name" value="DHOase"/>
</dbReference>
<evidence type="ECO:0000313" key="4">
    <source>
        <dbReference type="Proteomes" id="UP000505210"/>
    </source>
</evidence>
<organism evidence="3 4">
    <name type="scientific">Thermoleptolyngbya sichuanensis A183</name>
    <dbReference type="NCBI Taxonomy" id="2737172"/>
    <lineage>
        <taxon>Bacteria</taxon>
        <taxon>Bacillati</taxon>
        <taxon>Cyanobacteriota</taxon>
        <taxon>Cyanophyceae</taxon>
        <taxon>Oculatellales</taxon>
        <taxon>Oculatellaceae</taxon>
        <taxon>Thermoleptolyngbya</taxon>
        <taxon>Thermoleptolyngbya sichuanensis</taxon>
    </lineage>
</organism>
<gene>
    <name evidence="3" type="ORF">HPC62_04945</name>
</gene>
<dbReference type="NCBIfam" id="NF005614">
    <property type="entry name" value="PRK07369.1"/>
    <property type="match status" value="1"/>
</dbReference>
<dbReference type="PANTHER" id="PTHR43668:SF2">
    <property type="entry name" value="ALLANTOINASE"/>
    <property type="match status" value="1"/>
</dbReference>
<dbReference type="RefSeq" id="WP_172354019.1">
    <property type="nucleotide sequence ID" value="NZ_CP053661.1"/>
</dbReference>
<dbReference type="InterPro" id="IPR011059">
    <property type="entry name" value="Metal-dep_hydrolase_composite"/>
</dbReference>
<reference evidence="3 4" key="1">
    <citation type="submission" date="2020-05" db="EMBL/GenBank/DDBJ databases">
        <title>Complete genome sequence of of a novel Thermoleptolyngbya strain isolated from hot springs of Ganzi, Sichuan China.</title>
        <authorList>
            <person name="Tang J."/>
            <person name="Daroch M."/>
            <person name="Li L."/>
            <person name="Waleron K."/>
            <person name="Waleron M."/>
            <person name="Waleron M."/>
        </authorList>
    </citation>
    <scope>NUCLEOTIDE SEQUENCE [LARGE SCALE GENOMIC DNA]</scope>
    <source>
        <strain evidence="3 4">PKUAC-SCTA183</strain>
    </source>
</reference>
<dbReference type="PANTHER" id="PTHR43668">
    <property type="entry name" value="ALLANTOINASE"/>
    <property type="match status" value="1"/>
</dbReference>
<dbReference type="EMBL" id="CP053661">
    <property type="protein sequence ID" value="QKD81622.1"/>
    <property type="molecule type" value="Genomic_DNA"/>
</dbReference>
<keyword evidence="1" id="KW-0665">Pyrimidine biosynthesis</keyword>
<dbReference type="GO" id="GO:0046872">
    <property type="term" value="F:metal ion binding"/>
    <property type="evidence" value="ECO:0007669"/>
    <property type="project" value="InterPro"/>
</dbReference>
<dbReference type="InterPro" id="IPR024403">
    <property type="entry name" value="DHOase_cat"/>
</dbReference>
<dbReference type="Pfam" id="PF12890">
    <property type="entry name" value="DHOase"/>
    <property type="match status" value="1"/>
</dbReference>
<dbReference type="AlphaFoldDB" id="A0A6M8B666"/>
<evidence type="ECO:0000256" key="1">
    <source>
        <dbReference type="ARBA" id="ARBA00022975"/>
    </source>
</evidence>
<dbReference type="InterPro" id="IPR050138">
    <property type="entry name" value="DHOase/Allantoinase_Hydrolase"/>
</dbReference>
<evidence type="ECO:0000313" key="3">
    <source>
        <dbReference type="EMBL" id="QKD81622.1"/>
    </source>
</evidence>
<sequence length="433" mass="46654">MASELFRQVRLLDPVAETDRVVDVWIESDSVRVIREAIPRGIADDVEPPSADVTETDASGLVLGPALVDLYSHSGEPGYESRETLASLHRAARAGGFGRVLLLPDTDPAIATPADVEWIGQHTPAGLPRLQPWAALTLDAKGEQMAELGELAQTDIAGFADGRPIRQWGLLRRSLEYAQALHRPIALWCCDETLRGNGVMRDGPDAIRFGLPGAPAIAETAPLAALLECVAQIGTPVHLMRVSTARSVELIAQAKASGLPITASTTWHHLLLNTQSVGGYDPHLRLEPPLGTPADQAALIQAVRDGIIEAIAIDHSPYTYEEKTVPFAEAPPGAIGLELALPLLWQQLVEPGQLPALTLWQALSTNPLRCLGEELRAIPIGIDSQSAPDTPTPLTLFDPRPLWKVTHQTLHSCSANTPWLGQEIQGQVVKVFF</sequence>
<dbReference type="GO" id="GO:0005737">
    <property type="term" value="C:cytoplasm"/>
    <property type="evidence" value="ECO:0007669"/>
    <property type="project" value="TreeGrafter"/>
</dbReference>
<dbReference type="GO" id="GO:0004038">
    <property type="term" value="F:allantoinase activity"/>
    <property type="evidence" value="ECO:0007669"/>
    <property type="project" value="TreeGrafter"/>
</dbReference>
<keyword evidence="3" id="KW-0378">Hydrolase</keyword>
<name>A0A6M8B666_9CYAN</name>
<dbReference type="NCBIfam" id="TIGR00857">
    <property type="entry name" value="pyrC_multi"/>
    <property type="match status" value="1"/>
</dbReference>
<dbReference type="SUPFAM" id="SSF51338">
    <property type="entry name" value="Composite domain of metallo-dependent hydrolases"/>
    <property type="match status" value="1"/>
</dbReference>
<dbReference type="KEGG" id="theu:HPC62_04945"/>
<dbReference type="GO" id="GO:0006145">
    <property type="term" value="P:purine nucleobase catabolic process"/>
    <property type="evidence" value="ECO:0007669"/>
    <property type="project" value="TreeGrafter"/>
</dbReference>
<dbReference type="InterPro" id="IPR032466">
    <property type="entry name" value="Metal_Hydrolase"/>
</dbReference>
<feature type="domain" description="Dihydroorotase catalytic" evidence="2">
    <location>
        <begin position="62"/>
        <end position="225"/>
    </location>
</feature>
<protein>
    <submittedName>
        <fullName evidence="3">Dihydroorotase</fullName>
        <ecNumber evidence="3">3.5.2.3</ecNumber>
    </submittedName>
</protein>
<dbReference type="Gene3D" id="2.30.40.10">
    <property type="entry name" value="Urease, subunit C, domain 1"/>
    <property type="match status" value="1"/>
</dbReference>